<dbReference type="EMBL" id="AE016879">
    <property type="protein sequence ID" value="AAP27835.1"/>
    <property type="molecule type" value="Genomic_DNA"/>
</dbReference>
<dbReference type="AlphaFoldDB" id="A0A6H3AGI7"/>
<proteinExistence type="predicted"/>
<organism evidence="1 2">
    <name type="scientific">Bacillus anthracis</name>
    <name type="common">anthrax bacterium</name>
    <dbReference type="NCBI Taxonomy" id="1392"/>
    <lineage>
        <taxon>Bacteria</taxon>
        <taxon>Bacillati</taxon>
        <taxon>Bacillota</taxon>
        <taxon>Bacilli</taxon>
        <taxon>Bacillales</taxon>
        <taxon>Bacillaceae</taxon>
        <taxon>Bacillus</taxon>
        <taxon>Bacillus cereus group</taxon>
    </lineage>
</organism>
<dbReference type="KEGG" id="ban:BA_4110"/>
<name>A0A6H3AGI7_BACAN</name>
<dbReference type="Proteomes" id="UP000000427">
    <property type="component" value="Chromosome"/>
</dbReference>
<gene>
    <name evidence="1" type="ordered locus">BA_4110</name>
</gene>
<evidence type="ECO:0000313" key="2">
    <source>
        <dbReference type="Proteomes" id="UP000000427"/>
    </source>
</evidence>
<sequence length="139" mass="16238">MKDMKWMYNLDSNNEIWTSDKFEMKEEAIQAALKDWTDKMVADRAAVDNEFQIGQFKQYSPWINADVLLDELYERATDECGEVAEYWLSGVPMDEGEKLQEQINKVVTEWLKGINEHPSFGSIENIETIDASKIEYKEN</sequence>
<evidence type="ECO:0000313" key="1">
    <source>
        <dbReference type="EMBL" id="AAP27835.1"/>
    </source>
</evidence>
<accession>A0A6H3AGI7</accession>
<reference evidence="1 2" key="1">
    <citation type="journal article" date="2003" name="Nature">
        <title>The genome sequence of Bacillus anthracis Ames and comparison to closely related bacteria.</title>
        <authorList>
            <person name="Read T.D."/>
            <person name="Peterson S.N."/>
            <person name="Tourasse N."/>
            <person name="Baillie L.W."/>
            <person name="Paulsen I.T."/>
            <person name="Nelson K.E."/>
            <person name="Tettelin H."/>
            <person name="Fouts D.E."/>
            <person name="Eisen J.A."/>
            <person name="Gill S.R."/>
            <person name="Holtzapple E.K."/>
            <person name="Okstad O.A."/>
            <person name="Helgason E."/>
            <person name="Rilstone J."/>
            <person name="Wu M."/>
            <person name="Kolonay J.F."/>
            <person name="Beanan M.J."/>
            <person name="Dodson R.J."/>
            <person name="Brinkac L.M."/>
            <person name="Gwinn M."/>
            <person name="DeBoy R.T."/>
            <person name="Madpu R."/>
            <person name="Daugherty S.C."/>
            <person name="Durkin A.S."/>
            <person name="Haft D.H."/>
            <person name="Nelson W.C."/>
            <person name="Peterson J.D."/>
            <person name="Pop M."/>
            <person name="Khouri H.M."/>
            <person name="Radune D."/>
            <person name="Benton J.L."/>
            <person name="Mahamoud Y."/>
            <person name="Jiang L."/>
            <person name="Hance I.R."/>
            <person name="Weidman J.F."/>
            <person name="Berry K.J."/>
            <person name="Plaut R.D."/>
            <person name="Wolf A.M."/>
            <person name="Watkins K.L."/>
            <person name="Nierman W.C."/>
            <person name="Hazen A."/>
            <person name="Cline R."/>
            <person name="Redmond C."/>
            <person name="Thwaite J.E."/>
            <person name="White O."/>
            <person name="Salzberg S.L."/>
            <person name="Thomason B."/>
            <person name="Friedlander A.M."/>
            <person name="Koehler T.M."/>
            <person name="Hanna P.C."/>
            <person name="Kolsto A.B."/>
            <person name="Fraser C.M."/>
        </authorList>
    </citation>
    <scope>NUCLEOTIDE SEQUENCE [LARGE SCALE GENOMIC DNA]</scope>
    <source>
        <strain evidence="2">Ames / isolate Porton</strain>
    </source>
</reference>
<protein>
    <submittedName>
        <fullName evidence="1">Uncharacterized protein</fullName>
    </submittedName>
</protein>